<dbReference type="SUPFAM" id="SSF141868">
    <property type="entry name" value="EAL domain-like"/>
    <property type="match status" value="1"/>
</dbReference>
<dbReference type="Pfam" id="PF00990">
    <property type="entry name" value="GGDEF"/>
    <property type="match status" value="1"/>
</dbReference>
<dbReference type="Proteomes" id="UP000193834">
    <property type="component" value="Unassembled WGS sequence"/>
</dbReference>
<feature type="domain" description="EAL" evidence="2">
    <location>
        <begin position="633"/>
        <end position="886"/>
    </location>
</feature>
<feature type="transmembrane region" description="Helical" evidence="1">
    <location>
        <begin position="132"/>
        <end position="154"/>
    </location>
</feature>
<dbReference type="FunFam" id="3.20.20.450:FF:000001">
    <property type="entry name" value="Cyclic di-GMP phosphodiesterase yahA"/>
    <property type="match status" value="1"/>
</dbReference>
<proteinExistence type="predicted"/>
<dbReference type="SMART" id="SM00052">
    <property type="entry name" value="EAL"/>
    <property type="match status" value="1"/>
</dbReference>
<dbReference type="InterPro" id="IPR000160">
    <property type="entry name" value="GGDEF_dom"/>
</dbReference>
<feature type="transmembrane region" description="Helical" evidence="1">
    <location>
        <begin position="105"/>
        <end position="123"/>
    </location>
</feature>
<dbReference type="SMART" id="SM00091">
    <property type="entry name" value="PAS"/>
    <property type="match status" value="1"/>
</dbReference>
<dbReference type="EMBL" id="FXAZ01000008">
    <property type="protein sequence ID" value="SMG57434.1"/>
    <property type="molecule type" value="Genomic_DNA"/>
</dbReference>
<dbReference type="PROSITE" id="PS50887">
    <property type="entry name" value="GGDEF"/>
    <property type="match status" value="1"/>
</dbReference>
<dbReference type="Pfam" id="PF00563">
    <property type="entry name" value="EAL"/>
    <property type="match status" value="1"/>
</dbReference>
<feature type="domain" description="GGDEF" evidence="3">
    <location>
        <begin position="492"/>
        <end position="624"/>
    </location>
</feature>
<dbReference type="NCBIfam" id="TIGR00229">
    <property type="entry name" value="sensory_box"/>
    <property type="match status" value="1"/>
</dbReference>
<protein>
    <submittedName>
        <fullName evidence="4">Diguanylate cyclase/phosphodiesterase</fullName>
    </submittedName>
</protein>
<dbReference type="Gene3D" id="3.20.20.450">
    <property type="entry name" value="EAL domain"/>
    <property type="match status" value="1"/>
</dbReference>
<feature type="transmembrane region" description="Helical" evidence="1">
    <location>
        <begin position="228"/>
        <end position="245"/>
    </location>
</feature>
<gene>
    <name evidence="4" type="ORF">SAMN06295960_4387</name>
</gene>
<dbReference type="CDD" id="cd01948">
    <property type="entry name" value="EAL"/>
    <property type="match status" value="1"/>
</dbReference>
<dbReference type="SUPFAM" id="SSF55073">
    <property type="entry name" value="Nucleotide cyclase"/>
    <property type="match status" value="1"/>
</dbReference>
<evidence type="ECO:0000313" key="4">
    <source>
        <dbReference type="EMBL" id="SMG57434.1"/>
    </source>
</evidence>
<dbReference type="PROSITE" id="PS50883">
    <property type="entry name" value="EAL"/>
    <property type="match status" value="1"/>
</dbReference>
<dbReference type="Gene3D" id="3.30.450.20">
    <property type="entry name" value="PAS domain"/>
    <property type="match status" value="1"/>
</dbReference>
<accession>A0A1X7LV99</accession>
<dbReference type="CDD" id="cd01949">
    <property type="entry name" value="GGDEF"/>
    <property type="match status" value="1"/>
</dbReference>
<organism evidence="4 5">
    <name type="scientific">Paenibacillus aquistagni</name>
    <dbReference type="NCBI Taxonomy" id="1852522"/>
    <lineage>
        <taxon>Bacteria</taxon>
        <taxon>Bacillati</taxon>
        <taxon>Bacillota</taxon>
        <taxon>Bacilli</taxon>
        <taxon>Bacillales</taxon>
        <taxon>Paenibacillaceae</taxon>
        <taxon>Paenibacillus</taxon>
    </lineage>
</organism>
<dbReference type="InterPro" id="IPR035919">
    <property type="entry name" value="EAL_sf"/>
</dbReference>
<feature type="transmembrane region" description="Helical" evidence="1">
    <location>
        <begin position="38"/>
        <end position="56"/>
    </location>
</feature>
<dbReference type="SUPFAM" id="SSF55785">
    <property type="entry name" value="PYP-like sensor domain (PAS domain)"/>
    <property type="match status" value="1"/>
</dbReference>
<name>A0A1X7LV99_9BACL</name>
<dbReference type="InterPro" id="IPR000014">
    <property type="entry name" value="PAS"/>
</dbReference>
<keyword evidence="1" id="KW-0472">Membrane</keyword>
<dbReference type="CDD" id="cd00130">
    <property type="entry name" value="PAS"/>
    <property type="match status" value="1"/>
</dbReference>
<feature type="transmembrane region" description="Helical" evidence="1">
    <location>
        <begin position="194"/>
        <end position="213"/>
    </location>
</feature>
<dbReference type="STRING" id="1852522.SAMN06295960_4387"/>
<dbReference type="InterPro" id="IPR001633">
    <property type="entry name" value="EAL_dom"/>
</dbReference>
<dbReference type="SMART" id="SM00267">
    <property type="entry name" value="GGDEF"/>
    <property type="match status" value="1"/>
</dbReference>
<dbReference type="AlphaFoldDB" id="A0A1X7LV99"/>
<sequence length="896" mass="104527">MINRSYQWYLYLYLSLFSIVEAVGILLGQSVFTVRMNLYFAPILSIVLLTILFITYPRPHEKDLVTNRQTKAVILLALLWSVIILFVEFNVYHNGIFGLTIKEPNMYYSMIKALKVIFLLILVKEINNRMDIAVLISEIAVIFAFSMITLLLLLKHHYYSLFSTFYILLDVYAIYMSFQIILRYRMRLSKGVNILLASSMIICLILNVMQFKLPLQYLSWLYLYGFDIYNRSASIILVAVLFMILKPRLQIESTEEHEQPYMLATIIKQLFPLFWLFACIYYGWQLQFDPLTGWALFFCCLLVFIRQILVSIQDNQYLVRFFHLNHDFDGLLEERAEELLINEQRYQSLFVQLDEPLIILDNHGHILSCNPAYTQFLTMYYRLNEQNPLPFIRDEDYDVWVERFLRALEKEKQEFDFEALDKDGQTLHLHMKIVPYLFRNEVLGVYLLINDQTSHVLNQERIHELAFYDQLTHLPNRVMFYQEVESRLEVCPYAAVFFLDINRFKSINDTFGHEVGDFVLCEFSKRVHHIIGGNGMVCRQSGDEFIIFLPSMDHCAAEAVAIEIAEAIQVPMEYMSFRIRTGVSIGICMYPEEGRTLAQLIGNADKAMYAAKQEGLTCFKFFNPELRQVLERDLLIEQGLRLCIENQELFVYYQPKVHVAEHKLYGVEALLRWKHPQLGFVSPAAFIPIAEEAGMIHALGDWVLESVCQQLRRWDEEGIEVGTASMNVSLKQLEHMDYKDRVLSTLERYSIHPSRLELEITESIAMCDQEHILHTLNELHEQGLKLSMDDFGTGYASLSYITLYPLNTIKIDRTFVEATTVSDQIKLIDMIISMTHQLGLEVIAEGVETVEQMEYLQARQCVLMQGYLFSKPLPANEFIIWLHQYEAQGQQATANP</sequence>
<evidence type="ECO:0000313" key="5">
    <source>
        <dbReference type="Proteomes" id="UP000193834"/>
    </source>
</evidence>
<dbReference type="InterPro" id="IPR035965">
    <property type="entry name" value="PAS-like_dom_sf"/>
</dbReference>
<keyword evidence="1" id="KW-1133">Transmembrane helix</keyword>
<dbReference type="InterPro" id="IPR052155">
    <property type="entry name" value="Biofilm_reg_signaling"/>
</dbReference>
<dbReference type="RefSeq" id="WP_176229000.1">
    <property type="nucleotide sequence ID" value="NZ_FXAZ01000008.1"/>
</dbReference>
<dbReference type="PANTHER" id="PTHR44757">
    <property type="entry name" value="DIGUANYLATE CYCLASE DGCP"/>
    <property type="match status" value="1"/>
</dbReference>
<dbReference type="PANTHER" id="PTHR44757:SF2">
    <property type="entry name" value="BIOFILM ARCHITECTURE MAINTENANCE PROTEIN MBAA"/>
    <property type="match status" value="1"/>
</dbReference>
<feature type="transmembrane region" description="Helical" evidence="1">
    <location>
        <begin position="72"/>
        <end position="93"/>
    </location>
</feature>
<feature type="transmembrane region" description="Helical" evidence="1">
    <location>
        <begin position="12"/>
        <end position="32"/>
    </location>
</feature>
<feature type="transmembrane region" description="Helical" evidence="1">
    <location>
        <begin position="160"/>
        <end position="182"/>
    </location>
</feature>
<dbReference type="Gene3D" id="3.30.70.270">
    <property type="match status" value="1"/>
</dbReference>
<dbReference type="InterPro" id="IPR043128">
    <property type="entry name" value="Rev_trsase/Diguanyl_cyclase"/>
</dbReference>
<feature type="transmembrane region" description="Helical" evidence="1">
    <location>
        <begin position="266"/>
        <end position="285"/>
    </location>
</feature>
<evidence type="ECO:0000256" key="1">
    <source>
        <dbReference type="SAM" id="Phobius"/>
    </source>
</evidence>
<evidence type="ECO:0000259" key="3">
    <source>
        <dbReference type="PROSITE" id="PS50887"/>
    </source>
</evidence>
<keyword evidence="5" id="KW-1185">Reference proteome</keyword>
<dbReference type="NCBIfam" id="TIGR00254">
    <property type="entry name" value="GGDEF"/>
    <property type="match status" value="1"/>
</dbReference>
<reference evidence="4 5" key="1">
    <citation type="submission" date="2017-04" db="EMBL/GenBank/DDBJ databases">
        <authorList>
            <person name="Afonso C.L."/>
            <person name="Miller P.J."/>
            <person name="Scott M.A."/>
            <person name="Spackman E."/>
            <person name="Goraichik I."/>
            <person name="Dimitrov K.M."/>
            <person name="Suarez D.L."/>
            <person name="Swayne D.E."/>
        </authorList>
    </citation>
    <scope>NUCLEOTIDE SEQUENCE [LARGE SCALE GENOMIC DNA]</scope>
    <source>
        <strain evidence="4 5">11</strain>
    </source>
</reference>
<dbReference type="InterPro" id="IPR029787">
    <property type="entry name" value="Nucleotide_cyclase"/>
</dbReference>
<keyword evidence="1" id="KW-0812">Transmembrane</keyword>
<evidence type="ECO:0000259" key="2">
    <source>
        <dbReference type="PROSITE" id="PS50883"/>
    </source>
</evidence>